<evidence type="ECO:0000313" key="2">
    <source>
        <dbReference type="Proteomes" id="UP001165101"/>
    </source>
</evidence>
<proteinExistence type="predicted"/>
<name>A0ACB5TSX8_CANBO</name>
<accession>A0ACB5TSX8</accession>
<dbReference type="Proteomes" id="UP001165101">
    <property type="component" value="Unassembled WGS sequence"/>
</dbReference>
<sequence length="292" mass="33051">MQQQQQQQQQSQQQVSMPIQNIQDSRSFTNNNYNVGYNNNIQQFVDSISLIEDNNDVSVVPQDMYFNMMGDTADYSDMFLLNNGDKNQKSKQLNIFQPLVSSVHYSDDEDDDEDDFDMDNSNRNISDADMEMDLYGLSDNDSTFALDPTANDDDYFLDNNNNNFAKDTISSAFKNIQISNNIPNENLEFEDLGNQSDASEDIYTPALLGQSEHQNQNQNQNEDEAEAETSSLRGSIASREQIHQDTLFAGQSFTLPDANTDDKPQTEELDAAINAMNSENDENAEHICKIMS</sequence>
<gene>
    <name evidence="1" type="ORF">Cboi01_000340600</name>
</gene>
<evidence type="ECO:0000313" key="1">
    <source>
        <dbReference type="EMBL" id="GME94136.1"/>
    </source>
</evidence>
<reference evidence="1" key="1">
    <citation type="submission" date="2023-04" db="EMBL/GenBank/DDBJ databases">
        <title>Candida boidinii NBRC 1967.</title>
        <authorList>
            <person name="Ichikawa N."/>
            <person name="Sato H."/>
            <person name="Tonouchi N."/>
        </authorList>
    </citation>
    <scope>NUCLEOTIDE SEQUENCE</scope>
    <source>
        <strain evidence="1">NBRC 1967</strain>
    </source>
</reference>
<comment type="caution">
    <text evidence="1">The sequence shown here is derived from an EMBL/GenBank/DDBJ whole genome shotgun (WGS) entry which is preliminary data.</text>
</comment>
<dbReference type="EMBL" id="BSXV01001853">
    <property type="protein sequence ID" value="GME94136.1"/>
    <property type="molecule type" value="Genomic_DNA"/>
</dbReference>
<protein>
    <submittedName>
        <fullName evidence="1">Unnamed protein product</fullName>
    </submittedName>
</protein>
<keyword evidence="2" id="KW-1185">Reference proteome</keyword>
<organism evidence="1 2">
    <name type="scientific">Candida boidinii</name>
    <name type="common">Yeast</name>
    <dbReference type="NCBI Taxonomy" id="5477"/>
    <lineage>
        <taxon>Eukaryota</taxon>
        <taxon>Fungi</taxon>
        <taxon>Dikarya</taxon>
        <taxon>Ascomycota</taxon>
        <taxon>Saccharomycotina</taxon>
        <taxon>Pichiomycetes</taxon>
        <taxon>Pichiales</taxon>
        <taxon>Pichiaceae</taxon>
        <taxon>Ogataea</taxon>
        <taxon>Ogataea/Candida clade</taxon>
    </lineage>
</organism>